<keyword evidence="2" id="KW-0449">Lipoprotein</keyword>
<accession>A0ABW4E141</accession>
<keyword evidence="2" id="KW-0564">Palmitate</keyword>
<dbReference type="Gene3D" id="1.20.1600.10">
    <property type="entry name" value="Outer membrane efflux proteins (OEP)"/>
    <property type="match status" value="1"/>
</dbReference>
<keyword evidence="3" id="KW-0175">Coiled coil</keyword>
<keyword evidence="2" id="KW-0812">Transmembrane</keyword>
<organism evidence="4 5">
    <name type="scientific">Paracoccus nototheniae</name>
    <dbReference type="NCBI Taxonomy" id="2489002"/>
    <lineage>
        <taxon>Bacteria</taxon>
        <taxon>Pseudomonadati</taxon>
        <taxon>Pseudomonadota</taxon>
        <taxon>Alphaproteobacteria</taxon>
        <taxon>Rhodobacterales</taxon>
        <taxon>Paracoccaceae</taxon>
        <taxon>Paracoccus</taxon>
    </lineage>
</organism>
<proteinExistence type="inferred from homology"/>
<dbReference type="EMBL" id="JBHTOQ010000038">
    <property type="protein sequence ID" value="MFD1483063.1"/>
    <property type="molecule type" value="Genomic_DNA"/>
</dbReference>
<dbReference type="NCBIfam" id="TIGR01845">
    <property type="entry name" value="outer_NodT"/>
    <property type="match status" value="1"/>
</dbReference>
<evidence type="ECO:0000256" key="3">
    <source>
        <dbReference type="SAM" id="Coils"/>
    </source>
</evidence>
<keyword evidence="5" id="KW-1185">Reference proteome</keyword>
<dbReference type="PANTHER" id="PTHR30203:SF32">
    <property type="entry name" value="CATION EFFLUX SYSTEM PROTEIN CUSC"/>
    <property type="match status" value="1"/>
</dbReference>
<feature type="coiled-coil region" evidence="3">
    <location>
        <begin position="370"/>
        <end position="404"/>
    </location>
</feature>
<keyword evidence="2" id="KW-0472">Membrane</keyword>
<evidence type="ECO:0000313" key="4">
    <source>
        <dbReference type="EMBL" id="MFD1483063.1"/>
    </source>
</evidence>
<keyword evidence="2" id="KW-0732">Signal</keyword>
<comment type="subcellular location">
    <subcellularLocation>
        <location evidence="2">Cell membrane</location>
        <topology evidence="2">Lipid-anchor</topology>
    </subcellularLocation>
</comment>
<evidence type="ECO:0000256" key="1">
    <source>
        <dbReference type="ARBA" id="ARBA00007613"/>
    </source>
</evidence>
<dbReference type="PANTHER" id="PTHR30203">
    <property type="entry name" value="OUTER MEMBRANE CATION EFFLUX PROTEIN"/>
    <property type="match status" value="1"/>
</dbReference>
<dbReference type="InterPro" id="IPR010131">
    <property type="entry name" value="MdtP/NodT-like"/>
</dbReference>
<protein>
    <submittedName>
        <fullName evidence="4">Efflux transporter outer membrane subunit</fullName>
    </submittedName>
</protein>
<gene>
    <name evidence="4" type="ORF">ACFQ5P_17335</name>
</gene>
<dbReference type="Proteomes" id="UP001597302">
    <property type="component" value="Unassembled WGS sequence"/>
</dbReference>
<feature type="chain" id="PRO_5044985759" evidence="2">
    <location>
        <begin position="28"/>
        <end position="465"/>
    </location>
</feature>
<dbReference type="RefSeq" id="WP_242679601.1">
    <property type="nucleotide sequence ID" value="NZ_CBCSAJ010000023.1"/>
</dbReference>
<dbReference type="InterPro" id="IPR003423">
    <property type="entry name" value="OMP_efflux"/>
</dbReference>
<evidence type="ECO:0000313" key="5">
    <source>
        <dbReference type="Proteomes" id="UP001597302"/>
    </source>
</evidence>
<comment type="caution">
    <text evidence="4">The sequence shown here is derived from an EMBL/GenBank/DDBJ whole genome shotgun (WGS) entry which is preliminary data.</text>
</comment>
<comment type="similarity">
    <text evidence="1 2">Belongs to the outer membrane factor (OMF) (TC 1.B.17) family.</text>
</comment>
<sequence>MTFLRTSRPFPRAALSLTALLLISACAAVGPDPSALPETRVQAAFDEGDGASVGQVGTNAFWSGYQDRTLSGLIAGGLGTSLDIIQANERIRAAAADLQATQPLASQISGDPASAGRVRSGGDGVATGYTTNASLSAGFVFDLFGGARRAREGASAAYASAEAEVQVTRLAWLAEVIGAYSEARFNQQALALTRETIRARQATLEVTNNMLSLGLATDYDIAQTEALLQTAQADLPNYEAQFNAQVYRLSTLLNRQAGPLMTQMQGGSGALRIPPGPGTGVPADLLRNRPDVRAAQQDLVQALAAVGVATADMLPSLSLTGTVSDTAGATAWGFGPRLSLPVANQGVLQATRTRRLSEARSADLAWRSQVAAAVEDVQTSQSNLRRLRQRVAALDQAAASYDRAYDLASTNFEAGALPLVDLLDADRQRAAARLQAASARNDAAREWAALQIATGAGAAVARIAD</sequence>
<dbReference type="Gene3D" id="2.20.200.10">
    <property type="entry name" value="Outer membrane efflux proteins (OEP)"/>
    <property type="match status" value="1"/>
</dbReference>
<evidence type="ECO:0000256" key="2">
    <source>
        <dbReference type="RuleBase" id="RU362097"/>
    </source>
</evidence>
<feature type="signal peptide" evidence="2">
    <location>
        <begin position="1"/>
        <end position="27"/>
    </location>
</feature>
<dbReference type="Pfam" id="PF02321">
    <property type="entry name" value="OEP"/>
    <property type="match status" value="2"/>
</dbReference>
<dbReference type="SUPFAM" id="SSF56954">
    <property type="entry name" value="Outer membrane efflux proteins (OEP)"/>
    <property type="match status" value="1"/>
</dbReference>
<reference evidence="5" key="1">
    <citation type="journal article" date="2019" name="Int. J. Syst. Evol. Microbiol.">
        <title>The Global Catalogue of Microorganisms (GCM) 10K type strain sequencing project: providing services to taxonomists for standard genome sequencing and annotation.</title>
        <authorList>
            <consortium name="The Broad Institute Genomics Platform"/>
            <consortium name="The Broad Institute Genome Sequencing Center for Infectious Disease"/>
            <person name="Wu L."/>
            <person name="Ma J."/>
        </authorList>
    </citation>
    <scope>NUCLEOTIDE SEQUENCE [LARGE SCALE GENOMIC DNA]</scope>
    <source>
        <strain evidence="5">CCM 8875</strain>
    </source>
</reference>
<name>A0ABW4E141_9RHOB</name>
<keyword evidence="2" id="KW-1134">Transmembrane beta strand</keyword>